<organism evidence="15">
    <name type="scientific">Heyndrickxia faecalis</name>
    <dbReference type="NCBI Taxonomy" id="2824910"/>
    <lineage>
        <taxon>Bacteria</taxon>
        <taxon>Bacillati</taxon>
        <taxon>Bacillota</taxon>
        <taxon>Bacilli</taxon>
        <taxon>Bacillales</taxon>
        <taxon>Bacillaceae</taxon>
        <taxon>Heyndrickxia</taxon>
    </lineage>
</organism>
<dbReference type="InterPro" id="IPR036135">
    <property type="entry name" value="MoeA_linker/N_sf"/>
</dbReference>
<dbReference type="EC" id="2.10.1.1" evidence="5 13"/>
<dbReference type="Gene3D" id="3.90.105.10">
    <property type="entry name" value="Molybdopterin biosynthesis moea protein, domain 2"/>
    <property type="match status" value="1"/>
</dbReference>
<dbReference type="Gene3D" id="2.170.190.11">
    <property type="entry name" value="Molybdopterin biosynthesis moea protein, domain 3"/>
    <property type="match status" value="1"/>
</dbReference>
<dbReference type="InterPro" id="IPR036688">
    <property type="entry name" value="MoeA_C_domain_IV_sf"/>
</dbReference>
<dbReference type="InterPro" id="IPR038987">
    <property type="entry name" value="MoeA-like"/>
</dbReference>
<dbReference type="InterPro" id="IPR005111">
    <property type="entry name" value="MoeA_C_domain_IV"/>
</dbReference>
<evidence type="ECO:0000256" key="3">
    <source>
        <dbReference type="ARBA" id="ARBA00005046"/>
    </source>
</evidence>
<dbReference type="Gene3D" id="2.40.340.10">
    <property type="entry name" value="MoeA, C-terminal, domain IV"/>
    <property type="match status" value="1"/>
</dbReference>
<dbReference type="NCBIfam" id="NF045515">
    <property type="entry name" value="Glp_gephyrin"/>
    <property type="match status" value="1"/>
</dbReference>
<comment type="catalytic activity">
    <reaction evidence="12">
        <text>adenylyl-molybdopterin + molybdate = Mo-molybdopterin + AMP + H(+)</text>
        <dbReference type="Rhea" id="RHEA:35047"/>
        <dbReference type="ChEBI" id="CHEBI:15378"/>
        <dbReference type="ChEBI" id="CHEBI:36264"/>
        <dbReference type="ChEBI" id="CHEBI:62727"/>
        <dbReference type="ChEBI" id="CHEBI:71302"/>
        <dbReference type="ChEBI" id="CHEBI:456215"/>
        <dbReference type="EC" id="2.10.1.1"/>
    </reaction>
</comment>
<dbReference type="GeneID" id="93259203"/>
<evidence type="ECO:0000256" key="7">
    <source>
        <dbReference type="ARBA" id="ARBA00022505"/>
    </source>
</evidence>
<dbReference type="SMART" id="SM00852">
    <property type="entry name" value="MoCF_biosynth"/>
    <property type="match status" value="1"/>
</dbReference>
<dbReference type="InterPro" id="IPR005110">
    <property type="entry name" value="MoeA_linker/N"/>
</dbReference>
<evidence type="ECO:0000256" key="4">
    <source>
        <dbReference type="ARBA" id="ARBA00010763"/>
    </source>
</evidence>
<feature type="domain" description="MoaB/Mog" evidence="14">
    <location>
        <begin position="188"/>
        <end position="326"/>
    </location>
</feature>
<evidence type="ECO:0000256" key="1">
    <source>
        <dbReference type="ARBA" id="ARBA00001946"/>
    </source>
</evidence>
<dbReference type="Pfam" id="PF03453">
    <property type="entry name" value="MoeA_N"/>
    <property type="match status" value="1"/>
</dbReference>
<dbReference type="Gene3D" id="3.40.980.10">
    <property type="entry name" value="MoaB/Mog-like domain"/>
    <property type="match status" value="1"/>
</dbReference>
<reference evidence="15" key="1">
    <citation type="submission" date="2024-06" db="EMBL/GenBank/DDBJ databases">
        <authorList>
            <person name="Huang C.H."/>
            <person name="Ting Y.S."/>
            <person name="Cheng Y.H."/>
        </authorList>
    </citation>
    <scope>NUCLEOTIDE SEQUENCE</scope>
    <source>
        <strain evidence="15">TCI803</strain>
    </source>
</reference>
<dbReference type="GO" id="GO:0061599">
    <property type="term" value="F:molybdopterin molybdotransferase activity"/>
    <property type="evidence" value="ECO:0007669"/>
    <property type="project" value="UniProtKB-UniRule"/>
</dbReference>
<dbReference type="GO" id="GO:0005829">
    <property type="term" value="C:cytosol"/>
    <property type="evidence" value="ECO:0007669"/>
    <property type="project" value="TreeGrafter"/>
</dbReference>
<dbReference type="SUPFAM" id="SSF63867">
    <property type="entry name" value="MoeA C-terminal domain-like"/>
    <property type="match status" value="1"/>
</dbReference>
<evidence type="ECO:0000313" key="15">
    <source>
        <dbReference type="EMBL" id="XBX99148.1"/>
    </source>
</evidence>
<name>A0AAU7WJ00_9BACI</name>
<sequence length="432" mass="47242">MLMRKPIKVAEAIRKVMAHPLTGEKELVPIQTSFNRVLSEDLAATHDVPWFKRSPYDGYAIFSGSTLEAGADHPVLLEVVATIGAGFTWDEGIKPNQAVKIMTGAAIPDGADAMIMVELTKEVVQNGKTFVQIKRKVRPGENIVGIGEDMKKGEVLVPKGTIVNPGVMATLATFGMTEVPVTKKPKAAVIATGSELLEVGEPLEKGKIRNSNAYMLWGQIIRAGGEPVFYRLVKDDFEETYEAVRQAVKEADIVMTTGGVSVGDFDYIPKVYEKLGATLLFNKVAMRPGSVTSAAELDGKILFGLSGNPSACYVGFELFVRPYLKTMLGERNVYLKKTQALLGEDFPKPNPFTRFVRAKLSYQEGLLHALPVRRDKSNIVSSLIEADALIVLPGGSRGFTKGTMVDVLMLEDGEGAPLWDENITDRRPQRQR</sequence>
<dbReference type="RefSeq" id="WP_350346666.1">
    <property type="nucleotide sequence ID" value="NZ_CP158453.1"/>
</dbReference>
<evidence type="ECO:0000256" key="12">
    <source>
        <dbReference type="ARBA" id="ARBA00047317"/>
    </source>
</evidence>
<evidence type="ECO:0000256" key="11">
    <source>
        <dbReference type="ARBA" id="ARBA00023150"/>
    </source>
</evidence>
<evidence type="ECO:0000259" key="14">
    <source>
        <dbReference type="SMART" id="SM00852"/>
    </source>
</evidence>
<keyword evidence="7 13" id="KW-0500">Molybdenum</keyword>
<dbReference type="PANTHER" id="PTHR10192:SF5">
    <property type="entry name" value="GEPHYRIN"/>
    <property type="match status" value="1"/>
</dbReference>
<dbReference type="SUPFAM" id="SSF53218">
    <property type="entry name" value="Molybdenum cofactor biosynthesis proteins"/>
    <property type="match status" value="1"/>
</dbReference>
<accession>A0AAU7WJ00</accession>
<comment type="cofactor">
    <cofactor evidence="1 13">
        <name>Mg(2+)</name>
        <dbReference type="ChEBI" id="CHEBI:18420"/>
    </cofactor>
</comment>
<dbReference type="CDD" id="cd00887">
    <property type="entry name" value="MoeA"/>
    <property type="match status" value="1"/>
</dbReference>
<comment type="similarity">
    <text evidence="4 13">Belongs to the MoeA family.</text>
</comment>
<dbReference type="InterPro" id="IPR001453">
    <property type="entry name" value="MoaB/Mog_dom"/>
</dbReference>
<comment type="pathway">
    <text evidence="3 13">Cofactor biosynthesis; molybdopterin biosynthesis.</text>
</comment>
<protein>
    <recommendedName>
        <fullName evidence="6 13">Molybdopterin molybdenumtransferase</fullName>
        <ecNumber evidence="5 13">2.10.1.1</ecNumber>
    </recommendedName>
</protein>
<keyword evidence="8 13" id="KW-0808">Transferase</keyword>
<dbReference type="EMBL" id="CP158453">
    <property type="protein sequence ID" value="XBX99148.1"/>
    <property type="molecule type" value="Genomic_DNA"/>
</dbReference>
<comment type="function">
    <text evidence="2 13">Catalyzes the insertion of molybdate into adenylated molybdopterin with the concomitant release of AMP.</text>
</comment>
<dbReference type="FunFam" id="2.170.190.11:FF:000001">
    <property type="entry name" value="Molybdopterin molybdenumtransferase"/>
    <property type="match status" value="1"/>
</dbReference>
<dbReference type="GO" id="GO:0046872">
    <property type="term" value="F:metal ion binding"/>
    <property type="evidence" value="ECO:0007669"/>
    <property type="project" value="UniProtKB-UniRule"/>
</dbReference>
<evidence type="ECO:0000256" key="9">
    <source>
        <dbReference type="ARBA" id="ARBA00022723"/>
    </source>
</evidence>
<evidence type="ECO:0000256" key="6">
    <source>
        <dbReference type="ARBA" id="ARBA00021108"/>
    </source>
</evidence>
<dbReference type="PANTHER" id="PTHR10192">
    <property type="entry name" value="MOLYBDOPTERIN BIOSYNTHESIS PROTEIN"/>
    <property type="match status" value="1"/>
</dbReference>
<keyword evidence="9 13" id="KW-0479">Metal-binding</keyword>
<evidence type="ECO:0000256" key="10">
    <source>
        <dbReference type="ARBA" id="ARBA00022842"/>
    </source>
</evidence>
<proteinExistence type="inferred from homology"/>
<evidence type="ECO:0000256" key="8">
    <source>
        <dbReference type="ARBA" id="ARBA00022679"/>
    </source>
</evidence>
<evidence type="ECO:0000256" key="5">
    <source>
        <dbReference type="ARBA" id="ARBA00013269"/>
    </source>
</evidence>
<dbReference type="Pfam" id="PF03454">
    <property type="entry name" value="MoeA_C"/>
    <property type="match status" value="1"/>
</dbReference>
<evidence type="ECO:0000256" key="13">
    <source>
        <dbReference type="RuleBase" id="RU365090"/>
    </source>
</evidence>
<keyword evidence="11 13" id="KW-0501">Molybdenum cofactor biosynthesis</keyword>
<gene>
    <name evidence="15" type="primary">glp</name>
    <name evidence="15" type="ORF">ABR335_06340</name>
</gene>
<dbReference type="GO" id="GO:0006777">
    <property type="term" value="P:Mo-molybdopterin cofactor biosynthetic process"/>
    <property type="evidence" value="ECO:0007669"/>
    <property type="project" value="UniProtKB-UniRule"/>
</dbReference>
<dbReference type="Pfam" id="PF00994">
    <property type="entry name" value="MoCF_biosynth"/>
    <property type="match status" value="1"/>
</dbReference>
<dbReference type="SUPFAM" id="SSF63882">
    <property type="entry name" value="MoeA N-terminal region -like"/>
    <property type="match status" value="1"/>
</dbReference>
<evidence type="ECO:0000256" key="2">
    <source>
        <dbReference type="ARBA" id="ARBA00002901"/>
    </source>
</evidence>
<keyword evidence="10 13" id="KW-0460">Magnesium</keyword>
<dbReference type="FunFam" id="3.40.980.10:FF:000004">
    <property type="entry name" value="Molybdopterin molybdenumtransferase"/>
    <property type="match status" value="1"/>
</dbReference>
<dbReference type="AlphaFoldDB" id="A0AAU7WJ00"/>
<dbReference type="InterPro" id="IPR036425">
    <property type="entry name" value="MoaB/Mog-like_dom_sf"/>
</dbReference>
<dbReference type="NCBIfam" id="TIGR00177">
    <property type="entry name" value="molyb_syn"/>
    <property type="match status" value="1"/>
</dbReference>